<feature type="domain" description="Calcineurin-like phosphoesterase" evidence="1">
    <location>
        <begin position="1"/>
        <end position="196"/>
    </location>
</feature>
<dbReference type="GO" id="GO:0016787">
    <property type="term" value="F:hydrolase activity"/>
    <property type="evidence" value="ECO:0007669"/>
    <property type="project" value="UniProtKB-KW"/>
</dbReference>
<dbReference type="AlphaFoldDB" id="A0A511MZY8"/>
<dbReference type="RefSeq" id="WP_146884006.1">
    <property type="nucleotide sequence ID" value="NZ_BJXB01000006.1"/>
</dbReference>
<dbReference type="PANTHER" id="PTHR31302:SF22">
    <property type="entry name" value="PHOSPHOESTERASE"/>
    <property type="match status" value="1"/>
</dbReference>
<dbReference type="Proteomes" id="UP000321306">
    <property type="component" value="Unassembled WGS sequence"/>
</dbReference>
<dbReference type="PANTHER" id="PTHR31302">
    <property type="entry name" value="TRANSMEMBRANE PROTEIN WITH METALLOPHOSPHOESTERASE DOMAIN-RELATED"/>
    <property type="match status" value="1"/>
</dbReference>
<keyword evidence="3" id="KW-1185">Reference proteome</keyword>
<dbReference type="EMBL" id="BJXB01000006">
    <property type="protein sequence ID" value="GEM46195.1"/>
    <property type="molecule type" value="Genomic_DNA"/>
</dbReference>
<organism evidence="2 3">
    <name type="scientific">Deinococcus cellulosilyticus (strain DSM 18568 / NBRC 106333 / KACC 11606 / 5516J-15)</name>
    <dbReference type="NCBI Taxonomy" id="1223518"/>
    <lineage>
        <taxon>Bacteria</taxon>
        <taxon>Thermotogati</taxon>
        <taxon>Deinococcota</taxon>
        <taxon>Deinococci</taxon>
        <taxon>Deinococcales</taxon>
        <taxon>Deinococcaceae</taxon>
        <taxon>Deinococcus</taxon>
    </lineage>
</organism>
<comment type="caution">
    <text evidence="2">The sequence shown here is derived from an EMBL/GenBank/DDBJ whole genome shotgun (WGS) entry which is preliminary data.</text>
</comment>
<dbReference type="Pfam" id="PF00149">
    <property type="entry name" value="Metallophos"/>
    <property type="match status" value="1"/>
</dbReference>
<reference evidence="2 3" key="1">
    <citation type="submission" date="2019-07" db="EMBL/GenBank/DDBJ databases">
        <title>Whole genome shotgun sequence of Deinococcus cellulosilyticus NBRC 106333.</title>
        <authorList>
            <person name="Hosoyama A."/>
            <person name="Uohara A."/>
            <person name="Ohji S."/>
            <person name="Ichikawa N."/>
        </authorList>
    </citation>
    <scope>NUCLEOTIDE SEQUENCE [LARGE SCALE GENOMIC DNA]</scope>
    <source>
        <strain evidence="2 3">NBRC 106333</strain>
    </source>
</reference>
<name>A0A511MZY8_DEIC1</name>
<accession>A0A511MZY8</accession>
<dbReference type="SUPFAM" id="SSF56300">
    <property type="entry name" value="Metallo-dependent phosphatases"/>
    <property type="match status" value="1"/>
</dbReference>
<dbReference type="InterPro" id="IPR004843">
    <property type="entry name" value="Calcineurin-like_PHP"/>
</dbReference>
<keyword evidence="2" id="KW-0378">Hydrolase</keyword>
<dbReference type="InterPro" id="IPR029052">
    <property type="entry name" value="Metallo-depent_PP-like"/>
</dbReference>
<evidence type="ECO:0000313" key="2">
    <source>
        <dbReference type="EMBL" id="GEM46195.1"/>
    </source>
</evidence>
<sequence>MRILAIADPHLSRKTPKPMTIFGPGWAGHPDVFFQRWCETVQPDDLVLIPGDISWAMHFRDALLDLQDIADLPGIKVISRGNHDYWWPAITRLRAELPAGIYALQNDAIRFDDTVICGTRGWVTPGTEGFKPEDEKIYLREVERLRLTLEAARKLEGKQVLVMLHYPLTNAAFEPNGFTRLIEEYRPAGVVYGHLHGVNQDKLIRHWCGIPLHFVAADALKFVPRVLGKTEASADSAL</sequence>
<gene>
    <name evidence="2" type="ORF">DC3_18300</name>
</gene>
<dbReference type="InterPro" id="IPR051158">
    <property type="entry name" value="Metallophosphoesterase_sf"/>
</dbReference>
<evidence type="ECO:0000259" key="1">
    <source>
        <dbReference type="Pfam" id="PF00149"/>
    </source>
</evidence>
<protein>
    <submittedName>
        <fullName evidence="2">Phosphohydrolase</fullName>
    </submittedName>
</protein>
<evidence type="ECO:0000313" key="3">
    <source>
        <dbReference type="Proteomes" id="UP000321306"/>
    </source>
</evidence>
<dbReference type="InterPro" id="IPR014578">
    <property type="entry name" value="Pesterase_CT488"/>
</dbReference>
<dbReference type="PIRSF" id="PIRSF033094">
    <property type="entry name" value="Pesterase_CT488"/>
    <property type="match status" value="1"/>
</dbReference>
<proteinExistence type="predicted"/>
<dbReference type="OrthoDB" id="8610138at2"/>
<dbReference type="Gene3D" id="3.60.21.10">
    <property type="match status" value="1"/>
</dbReference>